<feature type="compositionally biased region" description="Gly residues" evidence="2">
    <location>
        <begin position="159"/>
        <end position="168"/>
    </location>
</feature>
<feature type="compositionally biased region" description="Basic and acidic residues" evidence="2">
    <location>
        <begin position="121"/>
        <end position="134"/>
    </location>
</feature>
<feature type="coiled-coil region" evidence="1">
    <location>
        <begin position="723"/>
        <end position="750"/>
    </location>
</feature>
<feature type="compositionally biased region" description="Low complexity" evidence="2">
    <location>
        <begin position="64"/>
        <end position="75"/>
    </location>
</feature>
<evidence type="ECO:0000313" key="5">
    <source>
        <dbReference type="Proteomes" id="UP001215598"/>
    </source>
</evidence>
<protein>
    <submittedName>
        <fullName evidence="4">Uncharacterized protein</fullName>
    </submittedName>
</protein>
<feature type="region of interest" description="Disordered" evidence="2">
    <location>
        <begin position="1"/>
        <end position="178"/>
    </location>
</feature>
<dbReference type="AlphaFoldDB" id="A0AAD7I3N0"/>
<evidence type="ECO:0000256" key="3">
    <source>
        <dbReference type="SAM" id="Phobius"/>
    </source>
</evidence>
<dbReference type="Proteomes" id="UP001215598">
    <property type="component" value="Unassembled WGS sequence"/>
</dbReference>
<feature type="region of interest" description="Disordered" evidence="2">
    <location>
        <begin position="538"/>
        <end position="622"/>
    </location>
</feature>
<keyword evidence="1" id="KW-0175">Coiled coil</keyword>
<reference evidence="4" key="1">
    <citation type="submission" date="2023-03" db="EMBL/GenBank/DDBJ databases">
        <title>Massive genome expansion in bonnet fungi (Mycena s.s.) driven by repeated elements and novel gene families across ecological guilds.</title>
        <authorList>
            <consortium name="Lawrence Berkeley National Laboratory"/>
            <person name="Harder C.B."/>
            <person name="Miyauchi S."/>
            <person name="Viragh M."/>
            <person name="Kuo A."/>
            <person name="Thoen E."/>
            <person name="Andreopoulos B."/>
            <person name="Lu D."/>
            <person name="Skrede I."/>
            <person name="Drula E."/>
            <person name="Henrissat B."/>
            <person name="Morin E."/>
            <person name="Kohler A."/>
            <person name="Barry K."/>
            <person name="LaButti K."/>
            <person name="Morin E."/>
            <person name="Salamov A."/>
            <person name="Lipzen A."/>
            <person name="Mereny Z."/>
            <person name="Hegedus B."/>
            <person name="Baldrian P."/>
            <person name="Stursova M."/>
            <person name="Weitz H."/>
            <person name="Taylor A."/>
            <person name="Grigoriev I.V."/>
            <person name="Nagy L.G."/>
            <person name="Martin F."/>
            <person name="Kauserud H."/>
        </authorList>
    </citation>
    <scope>NUCLEOTIDE SEQUENCE</scope>
    <source>
        <strain evidence="4">CBHHK182m</strain>
    </source>
</reference>
<feature type="compositionally biased region" description="Acidic residues" evidence="2">
    <location>
        <begin position="316"/>
        <end position="325"/>
    </location>
</feature>
<name>A0AAD7I3N0_9AGAR</name>
<feature type="transmembrane region" description="Helical" evidence="3">
    <location>
        <begin position="806"/>
        <end position="826"/>
    </location>
</feature>
<keyword evidence="3" id="KW-0472">Membrane</keyword>
<feature type="compositionally biased region" description="Basic residues" evidence="2">
    <location>
        <begin position="18"/>
        <end position="30"/>
    </location>
</feature>
<keyword evidence="3" id="KW-1133">Transmembrane helix</keyword>
<feature type="compositionally biased region" description="Gly residues" evidence="2">
    <location>
        <begin position="107"/>
        <end position="120"/>
    </location>
</feature>
<dbReference type="EMBL" id="JARKIB010000132">
    <property type="protein sequence ID" value="KAJ7734439.1"/>
    <property type="molecule type" value="Genomic_DNA"/>
</dbReference>
<evidence type="ECO:0000256" key="2">
    <source>
        <dbReference type="SAM" id="MobiDB-lite"/>
    </source>
</evidence>
<evidence type="ECO:0000256" key="1">
    <source>
        <dbReference type="SAM" id="Coils"/>
    </source>
</evidence>
<evidence type="ECO:0000313" key="4">
    <source>
        <dbReference type="EMBL" id="KAJ7734439.1"/>
    </source>
</evidence>
<accession>A0AAD7I3N0</accession>
<feature type="region of interest" description="Disordered" evidence="2">
    <location>
        <begin position="285"/>
        <end position="513"/>
    </location>
</feature>
<organism evidence="4 5">
    <name type="scientific">Mycena metata</name>
    <dbReference type="NCBI Taxonomy" id="1033252"/>
    <lineage>
        <taxon>Eukaryota</taxon>
        <taxon>Fungi</taxon>
        <taxon>Dikarya</taxon>
        <taxon>Basidiomycota</taxon>
        <taxon>Agaricomycotina</taxon>
        <taxon>Agaricomycetes</taxon>
        <taxon>Agaricomycetidae</taxon>
        <taxon>Agaricales</taxon>
        <taxon>Marasmiineae</taxon>
        <taxon>Mycenaceae</taxon>
        <taxon>Mycena</taxon>
    </lineage>
</organism>
<comment type="caution">
    <text evidence="4">The sequence shown here is derived from an EMBL/GenBank/DDBJ whole genome shotgun (WGS) entry which is preliminary data.</text>
</comment>
<keyword evidence="3" id="KW-0812">Transmembrane</keyword>
<sequence>MAAVASPVPVASPSPSRPQRRPSHSRSRSPTKHEFTAFPSSPSLTDLKPNAHPYPIATTATGVLSRSNSLSSPSPAVGGRHHYVPVPPSPSASPTHNKHHSNSNNGGREGGGSGGGGAGAGKDRERERRTEYRGHRYSRSLSSSEDMYSTDGQRVYGESRGGGGAGSGDGKDYTGNVLGPRALPVPPGVSANSIAAQNAAKKGGYSVYAAANAGTSPKRWTPAQLAAHLNLTISPEAGAWAERRNVGGKAFMRMREEELEAMGAPPSLRPAARALRQEVLQLQHQVASPVSSSSDLSEHSDDGSLLSSSPTRIDEGQEDDEEAEDGTPQHDRRRTMSVPSPSPFALKQFAPAPGSPFASLSNATSGGGSPYAADSSPTGGRFRNGRVRGMVRSFESSGSEAEDGGSSPEREKGMGSGFRTGSGFRAANGSGFRAANGSGFRSGNGAGDGRSESGEDEVGGTVRPQRALPVRPDGVEGVLDLGATVRGPDASPVPGHGRTSSTHGSGTHTRAPVGDYTHVNAVREDEMTVEELLALEGDSPTAGVLSPAHTGGAAGSWRRNRRRGRGAGGEGDEEQQQQQQRTEHLVTPQRTGNGGGSRPLPAHPSPLNHTAAARSSSGGVHAWEADEEPVGGTMKWVPSVPAAASLFADQPLFASISEVVDSPPRATAKAPDNAKEQEAAAAAARERARAALVAEAEAQERGRARGAAVRAQLEETASLRKLVDAFRVRLEEVERRVGVMEAEAASAALNMPPPPSAQPSTSVVQRLDPRRLLALFAAPAQRKRSGEDSGNGNNNNFVGPTTLGALPSYVLLVSLGMCAVVLRVLVKKSLGAVRRGA</sequence>
<keyword evidence="5" id="KW-1185">Reference proteome</keyword>
<feature type="compositionally biased region" description="Low complexity" evidence="2">
    <location>
        <begin position="393"/>
        <end position="407"/>
    </location>
</feature>
<proteinExistence type="predicted"/>
<feature type="compositionally biased region" description="Polar residues" evidence="2">
    <location>
        <begin position="139"/>
        <end position="151"/>
    </location>
</feature>
<gene>
    <name evidence="4" type="ORF">B0H16DRAFT_153055</name>
</gene>
<feature type="compositionally biased region" description="Low complexity" evidence="2">
    <location>
        <begin position="495"/>
        <end position="510"/>
    </location>
</feature>